<keyword evidence="5" id="KW-0539">Nucleus</keyword>
<dbReference type="PANTHER" id="PTHR15180:SF1">
    <property type="entry name" value="GENERAL TRANSCRIPTION FACTOR 3C POLYPEPTIDE 1"/>
    <property type="match status" value="1"/>
</dbReference>
<keyword evidence="6" id="KW-0862">Zinc</keyword>
<feature type="compositionally biased region" description="Polar residues" evidence="7">
    <location>
        <begin position="3323"/>
        <end position="3338"/>
    </location>
</feature>
<dbReference type="Pfam" id="PF04182">
    <property type="entry name" value="B-block_TFIIIC"/>
    <property type="match status" value="1"/>
</dbReference>
<feature type="region of interest" description="Disordered" evidence="7">
    <location>
        <begin position="93"/>
        <end position="128"/>
    </location>
</feature>
<dbReference type="PROSITE" id="PS00028">
    <property type="entry name" value="ZINC_FINGER_C2H2_1"/>
    <property type="match status" value="1"/>
</dbReference>
<evidence type="ECO:0000313" key="9">
    <source>
        <dbReference type="EMBL" id="PHJ25798.1"/>
    </source>
</evidence>
<evidence type="ECO:0000256" key="1">
    <source>
        <dbReference type="ARBA" id="ARBA00004123"/>
    </source>
</evidence>
<feature type="region of interest" description="Disordered" evidence="7">
    <location>
        <begin position="2234"/>
        <end position="2269"/>
    </location>
</feature>
<feature type="compositionally biased region" description="Basic residues" evidence="7">
    <location>
        <begin position="749"/>
        <end position="758"/>
    </location>
</feature>
<feature type="region of interest" description="Disordered" evidence="7">
    <location>
        <begin position="1301"/>
        <end position="1328"/>
    </location>
</feature>
<dbReference type="InterPro" id="IPR007309">
    <property type="entry name" value="TFIIIC_Bblock-bd"/>
</dbReference>
<dbReference type="GO" id="GO:0042791">
    <property type="term" value="P:5S class rRNA transcription by RNA polymerase III"/>
    <property type="evidence" value="ECO:0007669"/>
    <property type="project" value="TreeGrafter"/>
</dbReference>
<feature type="compositionally biased region" description="Polar residues" evidence="7">
    <location>
        <begin position="611"/>
        <end position="623"/>
    </location>
</feature>
<keyword evidence="6" id="KW-0863">Zinc-finger</keyword>
<keyword evidence="4" id="KW-0804">Transcription</keyword>
<feature type="region of interest" description="Disordered" evidence="7">
    <location>
        <begin position="816"/>
        <end position="839"/>
    </location>
</feature>
<dbReference type="RefSeq" id="XP_067927444.1">
    <property type="nucleotide sequence ID" value="XM_068060573.1"/>
</dbReference>
<keyword evidence="3" id="KW-0238">DNA-binding</keyword>
<protein>
    <submittedName>
        <fullName evidence="9">B-block-binding subunit of tfiiic protein</fullName>
    </submittedName>
</protein>
<feature type="region of interest" description="Disordered" evidence="7">
    <location>
        <begin position="418"/>
        <end position="492"/>
    </location>
</feature>
<feature type="compositionally biased region" description="Basic and acidic residues" evidence="7">
    <location>
        <begin position="1570"/>
        <end position="1591"/>
    </location>
</feature>
<dbReference type="VEuPathDB" id="ToxoDB:CSUI_000339"/>
<feature type="region of interest" description="Disordered" evidence="7">
    <location>
        <begin position="3736"/>
        <end position="3769"/>
    </location>
</feature>
<feature type="region of interest" description="Disordered" evidence="7">
    <location>
        <begin position="1397"/>
        <end position="1456"/>
    </location>
</feature>
<dbReference type="PANTHER" id="PTHR15180">
    <property type="entry name" value="GENERAL TRANSCRIPTION FACTOR 3C POLYPEPTIDE 1"/>
    <property type="match status" value="1"/>
</dbReference>
<dbReference type="GO" id="GO:0008270">
    <property type="term" value="F:zinc ion binding"/>
    <property type="evidence" value="ECO:0007669"/>
    <property type="project" value="UniProtKB-KW"/>
</dbReference>
<organism evidence="9 10">
    <name type="scientific">Cystoisospora suis</name>
    <dbReference type="NCBI Taxonomy" id="483139"/>
    <lineage>
        <taxon>Eukaryota</taxon>
        <taxon>Sar</taxon>
        <taxon>Alveolata</taxon>
        <taxon>Apicomplexa</taxon>
        <taxon>Conoidasida</taxon>
        <taxon>Coccidia</taxon>
        <taxon>Eucoccidiorida</taxon>
        <taxon>Eimeriorina</taxon>
        <taxon>Sarcocystidae</taxon>
        <taxon>Cystoisospora</taxon>
    </lineage>
</organism>
<name>A0A2C6LFV9_9APIC</name>
<dbReference type="GO" id="GO:0005634">
    <property type="term" value="C:nucleus"/>
    <property type="evidence" value="ECO:0007669"/>
    <property type="project" value="UniProtKB-SubCell"/>
</dbReference>
<feature type="domain" description="C2H2-type" evidence="8">
    <location>
        <begin position="1635"/>
        <end position="1663"/>
    </location>
</feature>
<keyword evidence="6" id="KW-0479">Metal-binding</keyword>
<comment type="subcellular location">
    <subcellularLocation>
        <location evidence="1">Nucleus</location>
    </subcellularLocation>
</comment>
<evidence type="ECO:0000256" key="2">
    <source>
        <dbReference type="ARBA" id="ARBA00022553"/>
    </source>
</evidence>
<feature type="region of interest" description="Disordered" evidence="7">
    <location>
        <begin position="3389"/>
        <end position="3435"/>
    </location>
</feature>
<dbReference type="InterPro" id="IPR044210">
    <property type="entry name" value="Tfc3-like"/>
</dbReference>
<dbReference type="GeneID" id="94423784"/>
<feature type="compositionally biased region" description="Polar residues" evidence="7">
    <location>
        <begin position="3756"/>
        <end position="3769"/>
    </location>
</feature>
<evidence type="ECO:0000256" key="5">
    <source>
        <dbReference type="ARBA" id="ARBA00023242"/>
    </source>
</evidence>
<feature type="compositionally biased region" description="Polar residues" evidence="7">
    <location>
        <begin position="2234"/>
        <end position="2249"/>
    </location>
</feature>
<dbReference type="EMBL" id="MIGC01000153">
    <property type="protein sequence ID" value="PHJ25798.1"/>
    <property type="molecule type" value="Genomic_DNA"/>
</dbReference>
<dbReference type="PROSITE" id="PS50157">
    <property type="entry name" value="ZINC_FINGER_C2H2_2"/>
    <property type="match status" value="1"/>
</dbReference>
<dbReference type="GO" id="GO:0000127">
    <property type="term" value="C:transcription factor TFIIIC complex"/>
    <property type="evidence" value="ECO:0007669"/>
    <property type="project" value="InterPro"/>
</dbReference>
<reference evidence="9 10" key="1">
    <citation type="journal article" date="2017" name="Int. J. Parasitol.">
        <title>The genome of the protozoan parasite Cystoisospora suis and a reverse vaccinology approach to identify vaccine candidates.</title>
        <authorList>
            <person name="Palmieri N."/>
            <person name="Shrestha A."/>
            <person name="Ruttkowski B."/>
            <person name="Beck T."/>
            <person name="Vogl C."/>
            <person name="Tomley F."/>
            <person name="Blake D.P."/>
            <person name="Joachim A."/>
        </authorList>
    </citation>
    <scope>NUCLEOTIDE SEQUENCE [LARGE SCALE GENOMIC DNA]</scope>
    <source>
        <strain evidence="9 10">Wien I</strain>
    </source>
</reference>
<feature type="region of interest" description="Disordered" evidence="7">
    <location>
        <begin position="2382"/>
        <end position="2421"/>
    </location>
</feature>
<sequence>MEDELLALVIDKLSLEGEDGASFPDLLALLARSTRYRGLSVEDAGFQAALWRALYCSPVICFSVVESPSELLAGHNGPDVEEADGAAASLRRPWRHPLVPPELPGSSSALNSEREGGEEAPDLGIGSEPCGREQGVLAEVQCVRQDEGRHGTDNDGARLRKGKAALRDAKNASESSLLDVWRVSVVASVRLNSLGLPYSPMLTSSEADLKMREMPMMLLQAIAKRRFAGQWQYQLAVDLNIQPKMVFHHLKALYKEGLIMHIQLPLPASLRPSHQRGSNLTMSALLWHWRFFDLSCMPPEIQGMVSLHHLQPLQQQVLEMLREAPSQAILESEIHEFCLSAFTSSERSALLSLSARQFNRLYHKLRGELMKTGHVRRLKAWCPQTHKFEKCLCLSPHAAPSPAVKLCKTKGEAPLSGSPAEGVGGYLAETAHGNDEPTTTRGPNSLWSAGVKREGQGSSSDGAPSLQKNGSLGGAGPGPGVSSDGHNTNAQAEADDGALCGARSRMLARELPLADQIVMLLEARGVSGLLSVQVARYIGTDNKRAGKIFAELERRKAVWKVAERRGRCFMYRYFAASAKALSPLAFPASCSTTVLDGGRDPGPPGRISIGAVSSVSETPQSSVAPAGGQEMDRGNFEVGGQKRGGGRGGRGGRRGGARFVKAGSSGGTQRVAHSHAETAAGASSLHVASPVGTEERSPSVCDTNPTDEGRCLANEEVPEATVSPDAGEASRPGRDPDSSPAPTGDMTRGRGRGGRRGQTRGLARGRGGRGKKVELQAIAVADRGNLSEATFGRDSNSQLDPAICYGGSAGALKQEQLSGDADARDEPRTGNAAFLPTLGQGTCTPLPSSTLSVVCSHSPCVEGESRDLSSAPPGSPQAEAGLPQSDTSFSGAARSLGLGKNQLKMLRTPQFEQRLRLFIEHLRSVGCCTIPVVSKFLAKAEGSVNGPDRKTVQRMAAVAMQQDSRVAVGGAEKGEAQAASLRTSTAGPGPPKRAKRSGAEVVFYYWTETFNEEQARTRIAEMITERRVQGCRLAVQRNEQLLNGLLAREKTSTVGVKTKEEGVQKQKALREEIAKFQKMEEKSLNSTSRGGMPPTMQPEQVQVSAALQVAKLSCPRMRDGASYGGSKLHFSQKTLGMYGFLFPVMIRIKCLHQFLLQLVAAQPRQGSQDSVIQGLTVSSMLKKMPLETFLRTIGCGYPLKFLDKQLSASDAPPLLLEQLPRPVFDVLVLSSRQLQLKRQRQQPPVLPLIGNNKRSAPAALRRLLSVLARMGLVDVVRPPEDAGAEISSTGSIVPLANSLPATSHSRETVSGKHQLERGGEADGGRIGEVTPSSGACSWAVREVVTLFSFARDKVNAPPPVGTFHLTDSGGFERYWAVLQSEVARWLHFNAVPLTAAASTFPPPKSERATRENTAFSGLAQPPRTQGDYENRAGAAVDSGPDAEGEHRRGRQLRPRAPLPDNFRVAEAFSKRNWKGQVLLTPYLRAELEAFSRAIVQRYGEAGGNELERLVFSPHSPEIRRLSARLQIPTDAIIRYLMRLFEIRGGVGNTSQGLSYSLPASRRRNRSMSPHKNDDGSAEEDITRLKSSDRKRGSGSAGPQDKDTGNFSEAEEGRRTQHAVIGQRLLLLHRTRDVRYRCHLCGCLYSLTRSLKLHYENVHKVQLPADSDAYVLPWERRRRNEKLQQAQQQRHIAVAFRRRRRRAPTGILTGRRTDELHELEAFRGRTSTKVEDNYENNEVLHPPDSPSEEDEEEQATKKRKVADSGELAAHMPSRTVQRLIRNMRKEDEFVFFAATVVAERLFVAARWLDAAPLPHAQCGRHIALSHQASTSSSFSSAFSAEATYRSLLHAKATSSSMTADSSPLSEPQFRDISGLPKRSWYSLSSSRSAGRLSLPEGPSASAGFPSPSGSDFSIDEPAFAAAKSGVFGPDGRTLPGLDHPIWTIIAALCSPFLDGAACRHIFSFMTLRRANNVRIFNNCRRVGGYELRDLVSTCRVPSLLDSRNYSGDDSLVCPSKGPEGVITRATPLFDCCAGDAPAVEHQAAVLLAHTPSWNPPEMPSRTSLASRPLNNSRVLLARNALKMMLLTPLTHYRPYSALDAAKELREAEWKGIWSQWARRGWVVQAKQPLPHHTVPQSKLGTATIGVKEPAPSMADGTEERAVGGTPAGSTAATRKAPIQCLLEAKCRRPYCLSNGARAALCGKLRTFRSLSARLQEIVSQARSRTLLLTGVRSSLGNGSEQAKSDAQQLGETLDTAEEEETVVKSSAVERSGIDAGPDRSAVAGLSWREINKASLGISPAGALLLLEQMASGESYFLPKWVGAQAARQAFGAGRDDEDPVAKYFETYGRRQLRATERLTDAGSTDLCRGGADDGAVPPLKQEECSLRESKQVESITARNVSESPGEFDKQLLEPDDGSDDEDLDASLLRLLESADNRDPTVSGVSLPATTDDSLLFLGGDLDEGEDENDLLREGGSPAALESGIPGSAGAGARSIEGGISTHILKHTPKVPQFGGLIHCVSSCEIDHMSGSCRETRVDPYEGATDPRQKAGEYFEDAPLKTRTAGELTGSRGGFDGLFSLRERQRIVPYWQGASSGVSSCPFVSHSCSCDGLVMSHDSSSQERETTNCVGGAAREYFPAHALPTLVPVPFSCTSRLHFPVLSPSSTKLPLSAGYHLVDGFLGAAGEQDPLDPALFPPAFAGGVAVFAAWAASALCVDRRLPVLPAGQWNISTGTAAGHGGTIVPQAGAGGFPVCLPEFAEDVRWGWWRDAATTLPPHASEPYLNSLFTPLTNSSTDTGRLAASTDSNVLEGEEVPLVVPASRDTAACNTIADMGGGICSHACHELGEAGRPEGASPANSGRSSAEGEDCLSLVRVTPLRCQGSGGFLEKDKWDTALRFSLPSGERDRVNAFFGESFRNLKSAETKQDRNKLDSASTPSPSDWGVRAFTRVCLTILRKGLLLPVLPNLVLEGQRILLEVLEGSTTVHHSHSGDELGSEEPQPKSGAPDRHLKEKLPTCSGKLHLNDTPNTPVEVPARCCTEPSGSRLAIRAYRLLASICSVLLSQAAAARADGVAVRVAFDLYCNRVTGGSPSDGTTCVRRAQPTKFSPNVNTGVRAAAGAEERLLSERRQRCDAGITQIARDFVNDFQEAVHGGELLSGQEPRFDGAGVLRARTGCTVRGGAVSHCSEASPVAARKGDSINEVAVSGGATEARNGQVEEMVGASLCAIFQLALSVLTQLRLVVLVPGGADWRMVSVQEAAPRYCVRRLSIVTDHLSKLSCPPSDEHSFRDPVPAETARLPVISDYEDDGEELENRSRKTPPDTSPGTNVDLSGDSSTRLMSARMDRRAEGEVWRPYLPARDPVGNREPPSGVPPVIWAVWGHGDILSSEAVRNRRTTRRGNVPQERSSPEETKRQVGEGGKCDAVSPEEGDKEEPSIQAFCTERWKQLPESLPARGSGATTVSITPCVYRLAQSFIAAVNSEQQSEGKTPGGELCLAAQGTEGTTLDSKRLPFLSAPTWRARPAAPPSLQDREAPGTWSQAVADNEKEEQRAAEGIWALPRNMRPIVAWLRLDGSLNSALVQILSLRCWSVLQTKPGSGAREVQETLALLDLADVSFLLQALVMAGVLRSRSLLPLSRRRLSATAERWAGFRVAIAADAKDVLEEPHDRQSESKKKQVCATGGAETALPRPFLCTSGGLLSSTDQGLPSTRGHIPGGERELPQRKRRVQWDLINGHERKGEPAADNLHKRPRLTVSPGKTNPADSTFETPSNAVLDPNEMSRSKADVLPAGLAADSEDTLKRVVSRARALALEAVTLYFPEKAEAVLPIYSEVLLPRGLHERE</sequence>
<evidence type="ECO:0000256" key="6">
    <source>
        <dbReference type="PROSITE-ProRule" id="PRU00042"/>
    </source>
</evidence>
<keyword evidence="2" id="KW-0597">Phosphoprotein</keyword>
<feature type="region of interest" description="Disordered" evidence="7">
    <location>
        <begin position="2455"/>
        <end position="2483"/>
    </location>
</feature>
<dbReference type="Proteomes" id="UP000221165">
    <property type="component" value="Unassembled WGS sequence"/>
</dbReference>
<keyword evidence="10" id="KW-1185">Reference proteome</keyword>
<feature type="compositionally biased region" description="Basic and acidic residues" evidence="7">
    <location>
        <begin position="1304"/>
        <end position="1325"/>
    </location>
</feature>
<comment type="caution">
    <text evidence="9">The sequence shown here is derived from an EMBL/GenBank/DDBJ whole genome shotgun (WGS) entry which is preliminary data.</text>
</comment>
<feature type="region of interest" description="Disordered" evidence="7">
    <location>
        <begin position="3278"/>
        <end position="3347"/>
    </location>
</feature>
<feature type="region of interest" description="Disordered" evidence="7">
    <location>
        <begin position="1551"/>
        <end position="1614"/>
    </location>
</feature>
<feature type="region of interest" description="Disordered" evidence="7">
    <location>
        <begin position="1726"/>
        <end position="1769"/>
    </location>
</feature>
<dbReference type="GO" id="GO:0003677">
    <property type="term" value="F:DNA binding"/>
    <property type="evidence" value="ECO:0007669"/>
    <property type="project" value="UniProtKB-KW"/>
</dbReference>
<feature type="compositionally biased region" description="Polar residues" evidence="7">
    <location>
        <begin position="436"/>
        <end position="447"/>
    </location>
</feature>
<feature type="compositionally biased region" description="Polar residues" evidence="7">
    <location>
        <begin position="2391"/>
        <end position="2401"/>
    </location>
</feature>
<dbReference type="InterPro" id="IPR013087">
    <property type="entry name" value="Znf_C2H2_type"/>
</dbReference>
<feature type="region of interest" description="Disordered" evidence="7">
    <location>
        <begin position="597"/>
        <end position="771"/>
    </location>
</feature>
<proteinExistence type="predicted"/>
<dbReference type="OrthoDB" id="332404at2759"/>
<evidence type="ECO:0000256" key="7">
    <source>
        <dbReference type="SAM" id="MobiDB-lite"/>
    </source>
</evidence>
<feature type="compositionally biased region" description="Basic and acidic residues" evidence="7">
    <location>
        <begin position="3406"/>
        <end position="3415"/>
    </location>
</feature>
<evidence type="ECO:0000256" key="3">
    <source>
        <dbReference type="ARBA" id="ARBA00023125"/>
    </source>
</evidence>
<dbReference type="GO" id="GO:0006384">
    <property type="term" value="P:transcription initiation at RNA polymerase III promoter"/>
    <property type="evidence" value="ECO:0007669"/>
    <property type="project" value="InterPro"/>
</dbReference>
<feature type="region of interest" description="Disordered" evidence="7">
    <location>
        <begin position="969"/>
        <end position="995"/>
    </location>
</feature>
<accession>A0A2C6LFV9</accession>
<feature type="region of interest" description="Disordered" evidence="7">
    <location>
        <begin position="2985"/>
        <end position="3010"/>
    </location>
</feature>
<gene>
    <name evidence="9" type="ORF">CSUI_000339</name>
</gene>
<feature type="compositionally biased region" description="Basic and acidic residues" evidence="7">
    <location>
        <begin position="3736"/>
        <end position="3747"/>
    </location>
</feature>
<feature type="compositionally biased region" description="Acidic residues" evidence="7">
    <location>
        <begin position="2412"/>
        <end position="2421"/>
    </location>
</feature>
<feature type="region of interest" description="Disordered" evidence="7">
    <location>
        <begin position="862"/>
        <end position="893"/>
    </location>
</feature>
<feature type="region of interest" description="Disordered" evidence="7">
    <location>
        <begin position="2148"/>
        <end position="2170"/>
    </location>
</feature>
<evidence type="ECO:0000313" key="10">
    <source>
        <dbReference type="Proteomes" id="UP000221165"/>
    </source>
</evidence>
<evidence type="ECO:0000259" key="8">
    <source>
        <dbReference type="PROSITE" id="PS50157"/>
    </source>
</evidence>
<evidence type="ECO:0000256" key="4">
    <source>
        <dbReference type="ARBA" id="ARBA00023163"/>
    </source>
</evidence>
<feature type="compositionally biased region" description="Polar residues" evidence="7">
    <location>
        <begin position="456"/>
        <end position="469"/>
    </location>
</feature>